<evidence type="ECO:0000259" key="3">
    <source>
        <dbReference type="Pfam" id="PF10648"/>
    </source>
</evidence>
<keyword evidence="5" id="KW-1185">Reference proteome</keyword>
<protein>
    <submittedName>
        <fullName evidence="4">Gmad2 immunoglobulin-like domain-containing protein</fullName>
    </submittedName>
</protein>
<evidence type="ECO:0000313" key="5">
    <source>
        <dbReference type="Proteomes" id="UP001256827"/>
    </source>
</evidence>
<evidence type="ECO:0000313" key="4">
    <source>
        <dbReference type="EMBL" id="WNC12663.1"/>
    </source>
</evidence>
<feature type="compositionally biased region" description="Basic and acidic residues" evidence="1">
    <location>
        <begin position="64"/>
        <end position="73"/>
    </location>
</feature>
<dbReference type="EMBL" id="CP134050">
    <property type="protein sequence ID" value="WNC12663.1"/>
    <property type="molecule type" value="Genomic_DNA"/>
</dbReference>
<proteinExistence type="predicted"/>
<dbReference type="PROSITE" id="PS51257">
    <property type="entry name" value="PROKAR_LIPOPROTEIN"/>
    <property type="match status" value="1"/>
</dbReference>
<evidence type="ECO:0000256" key="1">
    <source>
        <dbReference type="SAM" id="MobiDB-lite"/>
    </source>
</evidence>
<dbReference type="Pfam" id="PF10648">
    <property type="entry name" value="Gmad2"/>
    <property type="match status" value="1"/>
</dbReference>
<feature type="region of interest" description="Disordered" evidence="1">
    <location>
        <begin position="20"/>
        <end position="75"/>
    </location>
</feature>
<dbReference type="RefSeq" id="WP_310764168.1">
    <property type="nucleotide sequence ID" value="NZ_CP134050.1"/>
</dbReference>
<name>A0ABY9SY66_BREBE</name>
<feature type="chain" id="PRO_5047510301" evidence="2">
    <location>
        <begin position="23"/>
        <end position="173"/>
    </location>
</feature>
<reference evidence="4 5" key="1">
    <citation type="submission" date="2023-09" db="EMBL/GenBank/DDBJ databases">
        <title>Complete Genome and Methylome dissection of Bacillus brevis NEB573 original source of BbsI restriction endonuclease.</title>
        <authorList>
            <person name="Fomenkov A."/>
            <person name="Roberts R.D."/>
        </authorList>
    </citation>
    <scope>NUCLEOTIDE SEQUENCE [LARGE SCALE GENOMIC DNA]</scope>
    <source>
        <strain evidence="4 5">NEB573</strain>
    </source>
</reference>
<organism evidence="4 5">
    <name type="scientific">Brevibacillus brevis</name>
    <name type="common">Bacillus brevis</name>
    <dbReference type="NCBI Taxonomy" id="1393"/>
    <lineage>
        <taxon>Bacteria</taxon>
        <taxon>Bacillati</taxon>
        <taxon>Bacillota</taxon>
        <taxon>Bacilli</taxon>
        <taxon>Bacillales</taxon>
        <taxon>Paenibacillaceae</taxon>
        <taxon>Brevibacillus</taxon>
    </lineage>
</organism>
<evidence type="ECO:0000256" key="2">
    <source>
        <dbReference type="SAM" id="SignalP"/>
    </source>
</evidence>
<keyword evidence="2" id="KW-0732">Signal</keyword>
<sequence length="173" mass="18541">MKKIGVLLFAVLLLQGCASDQATSPGTDAEPQKPPVAEQPQTPAEPSEQPSTQEPQSPDSTTGEGKKDSEKQDVYANDLFRQVTVKKTGTDTFEVKGQAQVFEGVVSYVVEDGHNELVKGSIQTSAGAPAWGDFTHTLTVKKADPNTTLTLILFETSAKDGSRRSELILPLPE</sequence>
<feature type="domain" description="Bacterial spore germination immunoglobulin-like" evidence="3">
    <location>
        <begin position="90"/>
        <end position="162"/>
    </location>
</feature>
<feature type="signal peptide" evidence="2">
    <location>
        <begin position="1"/>
        <end position="22"/>
    </location>
</feature>
<accession>A0ABY9SY66</accession>
<dbReference type="Proteomes" id="UP001256827">
    <property type="component" value="Chromosome"/>
</dbReference>
<dbReference type="InterPro" id="IPR018911">
    <property type="entry name" value="Gmad2_Ig-like_dom"/>
</dbReference>
<feature type="compositionally biased region" description="Polar residues" evidence="1">
    <location>
        <begin position="39"/>
        <end position="63"/>
    </location>
</feature>
<gene>
    <name evidence="4" type="ORF">RGB73_18230</name>
</gene>